<dbReference type="Proteomes" id="UP001589890">
    <property type="component" value="Unassembled WGS sequence"/>
</dbReference>
<dbReference type="RefSeq" id="WP_380044408.1">
    <property type="nucleotide sequence ID" value="NZ_JBHLTC010000006.1"/>
</dbReference>
<name>A0ABV6QJA6_9ACTN</name>
<keyword evidence="4" id="KW-1185">Reference proteome</keyword>
<dbReference type="InterPro" id="IPR036388">
    <property type="entry name" value="WH-like_DNA-bd_sf"/>
</dbReference>
<feature type="domain" description="HTH marR-type" evidence="2">
    <location>
        <begin position="22"/>
        <end position="63"/>
    </location>
</feature>
<dbReference type="Pfam" id="PF12802">
    <property type="entry name" value="MarR_2"/>
    <property type="match status" value="1"/>
</dbReference>
<dbReference type="Gene3D" id="3.30.420.40">
    <property type="match status" value="2"/>
</dbReference>
<sequence length="399" mass="41209">MAGTPSTPGTPRLLRAMNDRAALDLLLEQGPLSRTALGSLTGLSKPTASQLLGRLETVGLVRHSGTSAGRPGPNAQLYEINAGIAHVAALDVNPARILSAVADLRGRVVGRFELPTPGRSARGTVERVLKAIHGALGEAALTEDRLRRVVIGTPGGFDPTTGRLRYATHLPGWHSPRLLEDLAAAIGVPLEVENDVNLAAVAEQRIGHARVSGNFVLLWGEEGIGAAVVIGGRLHRGATGGAGEVAFLPLPGTPLVRNVGRNNAGGFQELAGAEPVLALAHAHGLQARSAEDAITQALRTRGAGDRVLAEFAHRLAVGLAAIVAVVDPELIVLAGGVITAGGERLRGLIQEELAVLAVPRPRLLLTAVTEDPVLTGALQSALSTTRDEVFDTAGTPAVE</sequence>
<gene>
    <name evidence="3" type="ORF">ACFFGN_06520</name>
</gene>
<reference evidence="3 4" key="1">
    <citation type="submission" date="2024-09" db="EMBL/GenBank/DDBJ databases">
        <authorList>
            <person name="Sun Q."/>
            <person name="Mori K."/>
        </authorList>
    </citation>
    <scope>NUCLEOTIDE SEQUENCE [LARGE SCALE GENOMIC DNA]</scope>
    <source>
        <strain evidence="3 4">CGMCC 1.15906</strain>
    </source>
</reference>
<evidence type="ECO:0000313" key="3">
    <source>
        <dbReference type="EMBL" id="MFC0623707.1"/>
    </source>
</evidence>
<dbReference type="InterPro" id="IPR000600">
    <property type="entry name" value="ROK"/>
</dbReference>
<dbReference type="Pfam" id="PF00480">
    <property type="entry name" value="ROK"/>
    <property type="match status" value="1"/>
</dbReference>
<dbReference type="InterPro" id="IPR011991">
    <property type="entry name" value="ArsR-like_HTH"/>
</dbReference>
<comment type="similarity">
    <text evidence="1">Belongs to the ROK (NagC/XylR) family.</text>
</comment>
<dbReference type="PANTHER" id="PTHR18964:SF149">
    <property type="entry name" value="BIFUNCTIONAL UDP-N-ACETYLGLUCOSAMINE 2-EPIMERASE_N-ACETYLMANNOSAMINE KINASE"/>
    <property type="match status" value="1"/>
</dbReference>
<dbReference type="SUPFAM" id="SSF46785">
    <property type="entry name" value="Winged helix' DNA-binding domain"/>
    <property type="match status" value="1"/>
</dbReference>
<dbReference type="PANTHER" id="PTHR18964">
    <property type="entry name" value="ROK (REPRESSOR, ORF, KINASE) FAMILY"/>
    <property type="match status" value="1"/>
</dbReference>
<protein>
    <submittedName>
        <fullName evidence="3">ROK family transcriptional regulator</fullName>
    </submittedName>
</protein>
<accession>A0ABV6QJA6</accession>
<dbReference type="InterPro" id="IPR000835">
    <property type="entry name" value="HTH_MarR-typ"/>
</dbReference>
<proteinExistence type="inferred from homology"/>
<dbReference type="InterPro" id="IPR036390">
    <property type="entry name" value="WH_DNA-bd_sf"/>
</dbReference>
<dbReference type="InterPro" id="IPR043129">
    <property type="entry name" value="ATPase_NBD"/>
</dbReference>
<dbReference type="CDD" id="cd00090">
    <property type="entry name" value="HTH_ARSR"/>
    <property type="match status" value="1"/>
</dbReference>
<dbReference type="SUPFAM" id="SSF53067">
    <property type="entry name" value="Actin-like ATPase domain"/>
    <property type="match status" value="1"/>
</dbReference>
<dbReference type="Gene3D" id="1.10.10.10">
    <property type="entry name" value="Winged helix-like DNA-binding domain superfamily/Winged helix DNA-binding domain"/>
    <property type="match status" value="1"/>
</dbReference>
<dbReference type="EMBL" id="JBHLTC010000006">
    <property type="protein sequence ID" value="MFC0623707.1"/>
    <property type="molecule type" value="Genomic_DNA"/>
</dbReference>
<organism evidence="3 4">
    <name type="scientific">Kribbella deserti</name>
    <dbReference type="NCBI Taxonomy" id="1926257"/>
    <lineage>
        <taxon>Bacteria</taxon>
        <taxon>Bacillati</taxon>
        <taxon>Actinomycetota</taxon>
        <taxon>Actinomycetes</taxon>
        <taxon>Propionibacteriales</taxon>
        <taxon>Kribbellaceae</taxon>
        <taxon>Kribbella</taxon>
    </lineage>
</organism>
<dbReference type="CDD" id="cd23763">
    <property type="entry name" value="ASKHA_ATPase_ROK"/>
    <property type="match status" value="1"/>
</dbReference>
<evidence type="ECO:0000256" key="1">
    <source>
        <dbReference type="ARBA" id="ARBA00006479"/>
    </source>
</evidence>
<comment type="caution">
    <text evidence="3">The sequence shown here is derived from an EMBL/GenBank/DDBJ whole genome shotgun (WGS) entry which is preliminary data.</text>
</comment>
<evidence type="ECO:0000313" key="4">
    <source>
        <dbReference type="Proteomes" id="UP001589890"/>
    </source>
</evidence>
<evidence type="ECO:0000259" key="2">
    <source>
        <dbReference type="Pfam" id="PF12802"/>
    </source>
</evidence>